<organism evidence="4 5">
    <name type="scientific">Linnemannia gamsii</name>
    <dbReference type="NCBI Taxonomy" id="64522"/>
    <lineage>
        <taxon>Eukaryota</taxon>
        <taxon>Fungi</taxon>
        <taxon>Fungi incertae sedis</taxon>
        <taxon>Mucoromycota</taxon>
        <taxon>Mortierellomycotina</taxon>
        <taxon>Mortierellomycetes</taxon>
        <taxon>Mortierellales</taxon>
        <taxon>Mortierellaceae</taxon>
        <taxon>Linnemannia</taxon>
    </lineage>
</organism>
<feature type="region of interest" description="Disordered" evidence="2">
    <location>
        <begin position="391"/>
        <end position="410"/>
    </location>
</feature>
<dbReference type="GO" id="GO:0006535">
    <property type="term" value="P:cysteine biosynthetic process from serine"/>
    <property type="evidence" value="ECO:0007669"/>
    <property type="project" value="TreeGrafter"/>
</dbReference>
<dbReference type="HAMAP" id="MF_00296">
    <property type="entry name" value="MetX_acyltransf"/>
    <property type="match status" value="1"/>
</dbReference>
<dbReference type="EMBL" id="JAAAIN010000210">
    <property type="protein sequence ID" value="KAG0318063.1"/>
    <property type="molecule type" value="Genomic_DNA"/>
</dbReference>
<evidence type="ECO:0000256" key="1">
    <source>
        <dbReference type="ARBA" id="ARBA00006886"/>
    </source>
</evidence>
<dbReference type="PANTHER" id="PTHR32268:SF16">
    <property type="entry name" value="SERINE O-SUCCINYLTRANSFERASE"/>
    <property type="match status" value="1"/>
</dbReference>
<dbReference type="Gene3D" id="3.40.50.1820">
    <property type="entry name" value="alpha/beta hydrolase"/>
    <property type="match status" value="1"/>
</dbReference>
<dbReference type="OrthoDB" id="444135at2759"/>
<comment type="caution">
    <text evidence="4">The sequence shown here is derived from an EMBL/GenBank/DDBJ whole genome shotgun (WGS) entry which is preliminary data.</text>
</comment>
<accession>A0A9P6UST4</accession>
<sequence>MHARFVTSTLTGSARAVKASVRVPSLAFTTPVSRKLFHTSPWTLSVNAPEPVPTHSSSNPPMAFPCVDQLEQRTQKFLQSFDGGPEPSYSNPISGYSLYQHNEPFLLDHGGILPKFEIAYESWGELNADKSNVILLHTGLSASSHAKSHAANTAPGWWEKFIGPGLAIDTNRFHVICTNVIGGCYGSTGPSSIDPKDNKPYATRFPIITIFDMVRAQFEMLSSMGIHKLHASVGASMGGMQSLAAALLFKERVGKVISISAAARSHPYSIALRFTQRQVLMADPNWNKGFYYDKVPPHSGMKLAREIATISYRSGPEWEQRFGRKRAQHTTTPSLCADFLIETYLDHQGERFCLQYDPNSLLYVSKAMDMFDLSASTSAETAIRRARNTLRLQEGKGSSAPENAATPPEEQAAACATGTPAAELKAKAELQDDPKAQLNDLKQGLGTIKDIPTLVLGIQSDILFPVWQQKEVADCLRETGNKSVTYYELDSMYGHDAFLLEVVNVGSAVKGHLELKE</sequence>
<feature type="domain" description="AB hydrolase-1" evidence="3">
    <location>
        <begin position="132"/>
        <end position="501"/>
    </location>
</feature>
<name>A0A9P6UST4_9FUNG</name>
<dbReference type="SUPFAM" id="SSF53474">
    <property type="entry name" value="alpha/beta-Hydrolases"/>
    <property type="match status" value="1"/>
</dbReference>
<dbReference type="GO" id="GO:0005739">
    <property type="term" value="C:mitochondrion"/>
    <property type="evidence" value="ECO:0007669"/>
    <property type="project" value="TreeGrafter"/>
</dbReference>
<dbReference type="NCBIfam" id="TIGR01392">
    <property type="entry name" value="homoserO_Ac_trn"/>
    <property type="match status" value="1"/>
</dbReference>
<keyword evidence="5" id="KW-1185">Reference proteome</keyword>
<dbReference type="Proteomes" id="UP000823405">
    <property type="component" value="Unassembled WGS sequence"/>
</dbReference>
<dbReference type="PANTHER" id="PTHR32268">
    <property type="entry name" value="HOMOSERINE O-ACETYLTRANSFERASE"/>
    <property type="match status" value="1"/>
</dbReference>
<dbReference type="GO" id="GO:0009092">
    <property type="term" value="P:homoserine metabolic process"/>
    <property type="evidence" value="ECO:0007669"/>
    <property type="project" value="TreeGrafter"/>
</dbReference>
<gene>
    <name evidence="4" type="ORF">BGZ97_004415</name>
</gene>
<dbReference type="GO" id="GO:0009001">
    <property type="term" value="F:serine O-acetyltransferase activity"/>
    <property type="evidence" value="ECO:0007669"/>
    <property type="project" value="TreeGrafter"/>
</dbReference>
<reference evidence="4" key="1">
    <citation type="journal article" date="2020" name="Fungal Divers.">
        <title>Resolving the Mortierellaceae phylogeny through synthesis of multi-gene phylogenetics and phylogenomics.</title>
        <authorList>
            <person name="Vandepol N."/>
            <person name="Liber J."/>
            <person name="Desiro A."/>
            <person name="Na H."/>
            <person name="Kennedy M."/>
            <person name="Barry K."/>
            <person name="Grigoriev I.V."/>
            <person name="Miller A.N."/>
            <person name="O'Donnell K."/>
            <person name="Stajich J.E."/>
            <person name="Bonito G."/>
        </authorList>
    </citation>
    <scope>NUCLEOTIDE SEQUENCE</scope>
    <source>
        <strain evidence="4">NVP60</strain>
    </source>
</reference>
<dbReference type="GO" id="GO:0009086">
    <property type="term" value="P:methionine biosynthetic process"/>
    <property type="evidence" value="ECO:0007669"/>
    <property type="project" value="TreeGrafter"/>
</dbReference>
<dbReference type="GO" id="GO:0004414">
    <property type="term" value="F:homoserine O-acetyltransferase activity"/>
    <property type="evidence" value="ECO:0007669"/>
    <property type="project" value="TreeGrafter"/>
</dbReference>
<dbReference type="InterPro" id="IPR008220">
    <property type="entry name" value="HAT_MetX-like"/>
</dbReference>
<dbReference type="InterPro" id="IPR000073">
    <property type="entry name" value="AB_hydrolase_1"/>
</dbReference>
<dbReference type="AlphaFoldDB" id="A0A9P6UST4"/>
<proteinExistence type="inferred from homology"/>
<comment type="similarity">
    <text evidence="1">Belongs to the AB hydrolase superfamily. MetX family.</text>
</comment>
<dbReference type="PIRSF" id="PIRSF000443">
    <property type="entry name" value="Homoser_Ac_trans"/>
    <property type="match status" value="1"/>
</dbReference>
<dbReference type="NCBIfam" id="NF001209">
    <property type="entry name" value="PRK00175.1"/>
    <property type="match status" value="1"/>
</dbReference>
<dbReference type="InterPro" id="IPR029058">
    <property type="entry name" value="AB_hydrolase_fold"/>
</dbReference>
<evidence type="ECO:0000313" key="5">
    <source>
        <dbReference type="Proteomes" id="UP000823405"/>
    </source>
</evidence>
<evidence type="ECO:0000256" key="2">
    <source>
        <dbReference type="SAM" id="MobiDB-lite"/>
    </source>
</evidence>
<evidence type="ECO:0000313" key="4">
    <source>
        <dbReference type="EMBL" id="KAG0318063.1"/>
    </source>
</evidence>
<dbReference type="Pfam" id="PF00561">
    <property type="entry name" value="Abhydrolase_1"/>
    <property type="match status" value="1"/>
</dbReference>
<protein>
    <recommendedName>
        <fullName evidence="3">AB hydrolase-1 domain-containing protein</fullName>
    </recommendedName>
</protein>
<evidence type="ECO:0000259" key="3">
    <source>
        <dbReference type="Pfam" id="PF00561"/>
    </source>
</evidence>